<comment type="caution">
    <text evidence="1">The sequence shown here is derived from an EMBL/GenBank/DDBJ whole genome shotgun (WGS) entry which is preliminary data.</text>
</comment>
<reference evidence="1 2" key="1">
    <citation type="submission" date="2023-02" db="EMBL/GenBank/DDBJ databases">
        <title>LHISI_Scaffold_Assembly.</title>
        <authorList>
            <person name="Stuart O.P."/>
            <person name="Cleave R."/>
            <person name="Magrath M.J.L."/>
            <person name="Mikheyev A.S."/>
        </authorList>
    </citation>
    <scope>NUCLEOTIDE SEQUENCE [LARGE SCALE GENOMIC DNA]</scope>
    <source>
        <strain evidence="1">Daus_M_001</strain>
        <tissue evidence="1">Leg muscle</tissue>
    </source>
</reference>
<evidence type="ECO:0000313" key="2">
    <source>
        <dbReference type="Proteomes" id="UP001159363"/>
    </source>
</evidence>
<accession>A0ABQ9H7G2</accession>
<protein>
    <submittedName>
        <fullName evidence="1">Uncharacterized protein</fullName>
    </submittedName>
</protein>
<evidence type="ECO:0000313" key="1">
    <source>
        <dbReference type="EMBL" id="KAJ8880073.1"/>
    </source>
</evidence>
<dbReference type="EMBL" id="JARBHB010000007">
    <property type="protein sequence ID" value="KAJ8880073.1"/>
    <property type="molecule type" value="Genomic_DNA"/>
</dbReference>
<keyword evidence="2" id="KW-1185">Reference proteome</keyword>
<sequence length="206" mass="23962">MNVHSTGRITWWALKILEYNYDIKYTSGENTALELPVFLLPSSTLEKAQWGYPSLAPLIQETEKPSTVKTKFTRLAKIFVCKKINTRPKGWEKLLVIPMNLKVKILSECHNNRLVGENLELVLTVKPRKGRITSQQVRCSPSFKTYWVLIIRPPDATSNENNRKQQERAKQRYHLQRRVVEYQAGQEVLAYTTTRNKGMISKLKHH</sequence>
<proteinExistence type="predicted"/>
<gene>
    <name evidence="1" type="ORF">PR048_020696</name>
</gene>
<organism evidence="1 2">
    <name type="scientific">Dryococelus australis</name>
    <dbReference type="NCBI Taxonomy" id="614101"/>
    <lineage>
        <taxon>Eukaryota</taxon>
        <taxon>Metazoa</taxon>
        <taxon>Ecdysozoa</taxon>
        <taxon>Arthropoda</taxon>
        <taxon>Hexapoda</taxon>
        <taxon>Insecta</taxon>
        <taxon>Pterygota</taxon>
        <taxon>Neoptera</taxon>
        <taxon>Polyneoptera</taxon>
        <taxon>Phasmatodea</taxon>
        <taxon>Verophasmatodea</taxon>
        <taxon>Anareolatae</taxon>
        <taxon>Phasmatidae</taxon>
        <taxon>Eurycanthinae</taxon>
        <taxon>Dryococelus</taxon>
    </lineage>
</organism>
<name>A0ABQ9H7G2_9NEOP</name>
<dbReference type="Proteomes" id="UP001159363">
    <property type="component" value="Chromosome 6"/>
</dbReference>